<comment type="caution">
    <text evidence="3">The sequence shown here is derived from an EMBL/GenBank/DDBJ whole genome shotgun (WGS) entry which is preliminary data.</text>
</comment>
<feature type="transmembrane region" description="Helical" evidence="2">
    <location>
        <begin position="127"/>
        <end position="147"/>
    </location>
</feature>
<accession>A0A4Z0KM69</accession>
<keyword evidence="2" id="KW-0472">Membrane</keyword>
<evidence type="ECO:0000313" key="4">
    <source>
        <dbReference type="Proteomes" id="UP000297736"/>
    </source>
</evidence>
<reference evidence="3 4" key="1">
    <citation type="submission" date="2018-10" db="EMBL/GenBank/DDBJ databases">
        <title>Brevibacterium genomes from Austrain hard cheese rinds.</title>
        <authorList>
            <person name="Anast J.M."/>
            <person name="Dzieciol M."/>
            <person name="Schultz D.L."/>
            <person name="Mann E."/>
            <person name="Wagner M."/>
            <person name="Schmitz-Esser S."/>
        </authorList>
    </citation>
    <scope>NUCLEOTIDE SEQUENCE [LARGE SCALE GENOMIC DNA]</scope>
    <source>
        <strain evidence="3 4">L261</strain>
    </source>
</reference>
<gene>
    <name evidence="3" type="ORF">EB834_10840</name>
</gene>
<evidence type="ECO:0000256" key="2">
    <source>
        <dbReference type="SAM" id="Phobius"/>
    </source>
</evidence>
<dbReference type="EMBL" id="RHFF01000009">
    <property type="protein sequence ID" value="TGD38658.1"/>
    <property type="molecule type" value="Genomic_DNA"/>
</dbReference>
<feature type="region of interest" description="Disordered" evidence="1">
    <location>
        <begin position="95"/>
        <end position="123"/>
    </location>
</feature>
<dbReference type="AlphaFoldDB" id="A0A4Z0KM69"/>
<keyword evidence="2" id="KW-1133">Transmembrane helix</keyword>
<keyword evidence="2" id="KW-0812">Transmembrane</keyword>
<dbReference type="Proteomes" id="UP000297736">
    <property type="component" value="Unassembled WGS sequence"/>
</dbReference>
<protein>
    <submittedName>
        <fullName evidence="3">Uncharacterized protein</fullName>
    </submittedName>
</protein>
<evidence type="ECO:0000313" key="3">
    <source>
        <dbReference type="EMBL" id="TGD38658.1"/>
    </source>
</evidence>
<proteinExistence type="predicted"/>
<evidence type="ECO:0000256" key="1">
    <source>
        <dbReference type="SAM" id="MobiDB-lite"/>
    </source>
</evidence>
<sequence>MSPIASTLMVAAAVPCVIGAINSQSRMAITASSVMLLAMVDLAFVGGLPPVIWSGLLLLAGLCVAMRLRSKLKAKSAARATAALPEKVLVSATTAHSPTAHTLSDTAESSSMEHPTEWQKTRPFPRLGRTSAILSAAAYPIMAWQALNHGANHAAGSGAGAHAAHQHHGSTFDGSFVSGVITLSVIVVALLLALCAVQALACKRQGLMLESLGMATMLSVMQFMH</sequence>
<feature type="transmembrane region" description="Helical" evidence="2">
    <location>
        <begin position="43"/>
        <end position="65"/>
    </location>
</feature>
<feature type="compositionally biased region" description="Polar residues" evidence="1">
    <location>
        <begin position="103"/>
        <end position="113"/>
    </location>
</feature>
<organism evidence="3 4">
    <name type="scientific">Brevibacterium aurantiacum</name>
    <dbReference type="NCBI Taxonomy" id="273384"/>
    <lineage>
        <taxon>Bacteria</taxon>
        <taxon>Bacillati</taxon>
        <taxon>Actinomycetota</taxon>
        <taxon>Actinomycetes</taxon>
        <taxon>Micrococcales</taxon>
        <taxon>Brevibacteriaceae</taxon>
        <taxon>Brevibacterium</taxon>
    </lineage>
</organism>
<dbReference type="RefSeq" id="WP_135447497.1">
    <property type="nucleotide sequence ID" value="NZ_RHFF01000009.1"/>
</dbReference>
<name>A0A4Z0KM69_BREAU</name>
<feature type="transmembrane region" description="Helical" evidence="2">
    <location>
        <begin position="176"/>
        <end position="200"/>
    </location>
</feature>